<comment type="subcellular location">
    <subcellularLocation>
        <location evidence="1">Endomembrane system</location>
        <topology evidence="1">Multi-pass membrane protein</topology>
    </subcellularLocation>
</comment>
<accession>A0AAN8IE12</accession>
<evidence type="ECO:0000256" key="2">
    <source>
        <dbReference type="ARBA" id="ARBA00022692"/>
    </source>
</evidence>
<protein>
    <submittedName>
        <fullName evidence="6">Uncharacterized protein</fullName>
    </submittedName>
</protein>
<evidence type="ECO:0000256" key="3">
    <source>
        <dbReference type="ARBA" id="ARBA00022989"/>
    </source>
</evidence>
<sequence length="70" mass="8259">MEHPVHNTVALDAGTMVRIYSLMIVYALSLFLEVWFVIVIYNCNRYLDERNTYMKYCLAFSTPMKTLSTR</sequence>
<comment type="caution">
    <text evidence="6">The sequence shown here is derived from an EMBL/GenBank/DDBJ whole genome shotgun (WGS) entry which is preliminary data.</text>
</comment>
<organism evidence="6 7">
    <name type="scientific">Trichostrongylus colubriformis</name>
    <name type="common">Black scour worm</name>
    <dbReference type="NCBI Taxonomy" id="6319"/>
    <lineage>
        <taxon>Eukaryota</taxon>
        <taxon>Metazoa</taxon>
        <taxon>Ecdysozoa</taxon>
        <taxon>Nematoda</taxon>
        <taxon>Chromadorea</taxon>
        <taxon>Rhabditida</taxon>
        <taxon>Rhabditina</taxon>
        <taxon>Rhabditomorpha</taxon>
        <taxon>Strongyloidea</taxon>
        <taxon>Trichostrongylidae</taxon>
        <taxon>Trichostrongylus</taxon>
    </lineage>
</organism>
<reference evidence="6 7" key="1">
    <citation type="submission" date="2019-10" db="EMBL/GenBank/DDBJ databases">
        <title>Assembly and Annotation for the nematode Trichostrongylus colubriformis.</title>
        <authorList>
            <person name="Martin J."/>
        </authorList>
    </citation>
    <scope>NUCLEOTIDE SEQUENCE [LARGE SCALE GENOMIC DNA]</scope>
    <source>
        <strain evidence="6">G859</strain>
        <tissue evidence="6">Whole worm</tissue>
    </source>
</reference>
<evidence type="ECO:0000256" key="1">
    <source>
        <dbReference type="ARBA" id="ARBA00004127"/>
    </source>
</evidence>
<dbReference type="AlphaFoldDB" id="A0AAN8IE12"/>
<dbReference type="PANTHER" id="PTHR12479">
    <property type="entry name" value="LYSOSOMAL-ASSOCIATED TRANSMEMBRANE PROTEIN"/>
    <property type="match status" value="1"/>
</dbReference>
<evidence type="ECO:0000313" key="6">
    <source>
        <dbReference type="EMBL" id="KAK5969751.1"/>
    </source>
</evidence>
<dbReference type="InterPro" id="IPR051115">
    <property type="entry name" value="LAPTM_transporter"/>
</dbReference>
<evidence type="ECO:0000256" key="5">
    <source>
        <dbReference type="SAM" id="Phobius"/>
    </source>
</evidence>
<keyword evidence="4 5" id="KW-0472">Membrane</keyword>
<dbReference type="PANTHER" id="PTHR12479:SF11">
    <property type="entry name" value="PROTEIN CBG14497"/>
    <property type="match status" value="1"/>
</dbReference>
<keyword evidence="7" id="KW-1185">Reference proteome</keyword>
<dbReference type="GO" id="GO:0012505">
    <property type="term" value="C:endomembrane system"/>
    <property type="evidence" value="ECO:0007669"/>
    <property type="project" value="UniProtKB-SubCell"/>
</dbReference>
<gene>
    <name evidence="6" type="ORF">GCK32_018877</name>
</gene>
<dbReference type="Proteomes" id="UP001331761">
    <property type="component" value="Unassembled WGS sequence"/>
</dbReference>
<keyword evidence="3 5" id="KW-1133">Transmembrane helix</keyword>
<evidence type="ECO:0000256" key="4">
    <source>
        <dbReference type="ARBA" id="ARBA00023136"/>
    </source>
</evidence>
<keyword evidence="2 5" id="KW-0812">Transmembrane</keyword>
<proteinExistence type="predicted"/>
<dbReference type="GO" id="GO:0005765">
    <property type="term" value="C:lysosomal membrane"/>
    <property type="evidence" value="ECO:0007669"/>
    <property type="project" value="TreeGrafter"/>
</dbReference>
<name>A0AAN8IE12_TRICO</name>
<feature type="transmembrane region" description="Helical" evidence="5">
    <location>
        <begin position="20"/>
        <end position="41"/>
    </location>
</feature>
<dbReference type="EMBL" id="WIXE01019775">
    <property type="protein sequence ID" value="KAK5969751.1"/>
    <property type="molecule type" value="Genomic_DNA"/>
</dbReference>
<evidence type="ECO:0000313" key="7">
    <source>
        <dbReference type="Proteomes" id="UP001331761"/>
    </source>
</evidence>